<feature type="domain" description="Myb/SANT-like" evidence="2">
    <location>
        <begin position="15"/>
        <end position="109"/>
    </location>
</feature>
<feature type="domain" description="Myb/SANT-like" evidence="2">
    <location>
        <begin position="180"/>
        <end position="273"/>
    </location>
</feature>
<sequence>MVGQATTGGDRARTYWTPTMERFFIDLMLEQLHRGARIGHTFNKQGWTDMLAMFNAKFGSQYDKDVLKCRYTNLWKQFNDVKNLLGQNGFSWDETRQMVVADDYIWDAYIKAHPDARSYKTKAVLNFADLCLIYGYTTADGRYSRSSHDIDFDDEMQGVNIGDGIYNLVPLSNDRQRTDWTQEMDQYFIELMLDQVGRGNKTANTFNKQAWTDMLTLFNAKFGPQHGKRVLRHRHKKLCKYYSDVTFLLKQDGFSWDESQQMVIAADHVWDAYTKKHPHARTYRTKALPNYYDLILIFGNEIGNGLKNCSLQEKNLEDDVLQPKAGEGKTNPAANVGDRTRTFWTPPMDRYLIDLLLDQVYRGNKLGQTFLSQAWIDMVTSFNAQFKSCHDKDVLKNRYKHLRRQYNDVKILLEHSGFSWDEAREMISAEDHVWDAYTKVHPDARSYRVKTVPGFNKLCVIFGEEHSDGRYSRLARDVDPDGESPVLMTNQETNNQTAAYVVPSRTEWTPELARCLIDVLVEQVQKGNNIDSTFNDQAWDYMLISFNTKLGLQCDRTFLEDRYLWLRNQFDGINKLLSCSGFTLDETRFMVTADNDVWEAYIKEHPDAVLYRNTCLSSFSDLCKIFQNRVLDERLTVHDAELIYNGLETLSHCQVLETETGPCSLEIAVDGVSGNLPLSTEDISMSKKQKNQPASPLDSGPSRKVQKTQTESRLNSLSEMADLVAELAKKDNKSDNSIEIAIDALQAIPNMDDELLLDACDLLEDERKAKTFLALDVSLRKKWLLRKLRP</sequence>
<evidence type="ECO:0000259" key="3">
    <source>
        <dbReference type="Pfam" id="PF24769"/>
    </source>
</evidence>
<dbReference type="Pfam" id="PF12776">
    <property type="entry name" value="Myb_DNA-bind_3"/>
    <property type="match status" value="4"/>
</dbReference>
<reference evidence="4" key="1">
    <citation type="submission" date="2023-07" db="EMBL/GenBank/DDBJ databases">
        <title>draft genome sequence of fig (Ficus carica).</title>
        <authorList>
            <person name="Takahashi T."/>
            <person name="Nishimura K."/>
        </authorList>
    </citation>
    <scope>NUCLEOTIDE SEQUENCE</scope>
</reference>
<dbReference type="Proteomes" id="UP001187192">
    <property type="component" value="Unassembled WGS sequence"/>
</dbReference>
<evidence type="ECO:0000259" key="2">
    <source>
        <dbReference type="Pfam" id="PF12776"/>
    </source>
</evidence>
<dbReference type="PANTHER" id="PTHR46929">
    <property type="entry name" value="EXPRESSED PROTEIN"/>
    <property type="match status" value="1"/>
</dbReference>
<dbReference type="InterPro" id="IPR024752">
    <property type="entry name" value="Myb/SANT-like_dom"/>
</dbReference>
<keyword evidence="5" id="KW-1185">Reference proteome</keyword>
<accession>A0AA87ZVD6</accession>
<gene>
    <name evidence="4" type="ORF">TIFTF001_009506</name>
</gene>
<evidence type="ECO:0008006" key="6">
    <source>
        <dbReference type="Google" id="ProtNLM"/>
    </source>
</evidence>
<evidence type="ECO:0000313" key="4">
    <source>
        <dbReference type="EMBL" id="GMN40265.1"/>
    </source>
</evidence>
<dbReference type="EMBL" id="BTGU01000010">
    <property type="protein sequence ID" value="GMN40265.1"/>
    <property type="molecule type" value="Genomic_DNA"/>
</dbReference>
<proteinExistence type="predicted"/>
<dbReference type="AlphaFoldDB" id="A0AA87ZVD6"/>
<protein>
    <recommendedName>
        <fullName evidence="6">L10-interacting MYB domain-containing protein</fullName>
    </recommendedName>
</protein>
<feature type="domain" description="At2g29880-like C-terminal" evidence="3">
    <location>
        <begin position="743"/>
        <end position="786"/>
    </location>
</feature>
<evidence type="ECO:0000313" key="5">
    <source>
        <dbReference type="Proteomes" id="UP001187192"/>
    </source>
</evidence>
<dbReference type="Pfam" id="PF24769">
    <property type="entry name" value="At2g29880_C"/>
    <property type="match status" value="1"/>
</dbReference>
<organism evidence="4 5">
    <name type="scientific">Ficus carica</name>
    <name type="common">Common fig</name>
    <dbReference type="NCBI Taxonomy" id="3494"/>
    <lineage>
        <taxon>Eukaryota</taxon>
        <taxon>Viridiplantae</taxon>
        <taxon>Streptophyta</taxon>
        <taxon>Embryophyta</taxon>
        <taxon>Tracheophyta</taxon>
        <taxon>Spermatophyta</taxon>
        <taxon>Magnoliopsida</taxon>
        <taxon>eudicotyledons</taxon>
        <taxon>Gunneridae</taxon>
        <taxon>Pentapetalae</taxon>
        <taxon>rosids</taxon>
        <taxon>fabids</taxon>
        <taxon>Rosales</taxon>
        <taxon>Moraceae</taxon>
        <taxon>Ficeae</taxon>
        <taxon>Ficus</taxon>
    </lineage>
</organism>
<comment type="caution">
    <text evidence="4">The sequence shown here is derived from an EMBL/GenBank/DDBJ whole genome shotgun (WGS) entry which is preliminary data.</text>
</comment>
<dbReference type="PANTHER" id="PTHR46929:SF28">
    <property type="entry name" value="MYB_SANT-LIKE DNA-BINDING DOMAIN PROTEIN"/>
    <property type="match status" value="1"/>
</dbReference>
<feature type="region of interest" description="Disordered" evidence="1">
    <location>
        <begin position="684"/>
        <end position="712"/>
    </location>
</feature>
<feature type="domain" description="Myb/SANT-like" evidence="2">
    <location>
        <begin position="507"/>
        <end position="601"/>
    </location>
</feature>
<feature type="domain" description="Myb/SANT-like" evidence="2">
    <location>
        <begin position="344"/>
        <end position="437"/>
    </location>
</feature>
<name>A0AA87ZVD6_FICCA</name>
<evidence type="ECO:0000256" key="1">
    <source>
        <dbReference type="SAM" id="MobiDB-lite"/>
    </source>
</evidence>
<dbReference type="InterPro" id="IPR056253">
    <property type="entry name" value="At2g29880-like_C"/>
</dbReference>